<keyword evidence="2" id="KW-1133">Transmembrane helix</keyword>
<keyword evidence="2" id="KW-0472">Membrane</keyword>
<reference evidence="3" key="1">
    <citation type="journal article" date="2010" name="J. Bacteriol.">
        <title>Biochemical characterization of a novel indole prenyltransferase from Streptomyces sp. SN-593.</title>
        <authorList>
            <person name="Takahashi S."/>
            <person name="Takagi H."/>
            <person name="Toyoda A."/>
            <person name="Uramoto M."/>
            <person name="Nogawa T."/>
            <person name="Ueki M."/>
            <person name="Sakaki Y."/>
            <person name="Osada H."/>
        </authorList>
    </citation>
    <scope>NUCLEOTIDE SEQUENCE [LARGE SCALE GENOMIC DNA]</scope>
    <source>
        <strain evidence="3">SN-593</strain>
    </source>
</reference>
<proteinExistence type="predicted"/>
<evidence type="ECO:0000256" key="1">
    <source>
        <dbReference type="SAM" id="MobiDB-lite"/>
    </source>
</evidence>
<evidence type="ECO:0000313" key="4">
    <source>
        <dbReference type="Proteomes" id="UP000595703"/>
    </source>
</evidence>
<keyword evidence="4" id="KW-1185">Reference proteome</keyword>
<dbReference type="EMBL" id="AP018365">
    <property type="protein sequence ID" value="BBB00680.1"/>
    <property type="molecule type" value="Genomic_DNA"/>
</dbReference>
<sequence>MAMAAGPRDTPPGRDTSTDSGRSARGRRRKHHPGQIPDSRPPLDALESANAPFPAADPAEGADPVRAGAAPGSAEQDVPADPDGVGDPLAGVGALDGYDNLERLDRLEPLGVLDDLDPLEAAEHLPALEDGASFRELRPKRRLQIWQIAPIIALAVGGSLMFAFPLAFESGDTGPVVAMLGLLLCCCAAGWGLAAARRIGQTWPGLPARGSGERADWRYVAGYAALTVLLALLAVWRVARLR</sequence>
<dbReference type="Proteomes" id="UP000595703">
    <property type="component" value="Chromosome"/>
</dbReference>
<name>A0A7U3UXS4_9ACTN</name>
<evidence type="ECO:0000313" key="3">
    <source>
        <dbReference type="EMBL" id="BBB00680.1"/>
    </source>
</evidence>
<dbReference type="AlphaFoldDB" id="A0A7U3UXS4"/>
<feature type="transmembrane region" description="Helical" evidence="2">
    <location>
        <begin position="145"/>
        <end position="164"/>
    </location>
</feature>
<reference evidence="3" key="3">
    <citation type="journal article" date="2011" name="Nat. Chem. Biol.">
        <title>Reveromycin A biosynthesis uses RevG and RevJ for stereospecific spiroacetal formation.</title>
        <authorList>
            <person name="Takahashi S."/>
            <person name="Toyoda A."/>
            <person name="Sekiyama Y."/>
            <person name="Takagi H."/>
            <person name="Nogawa T."/>
            <person name="Uramoto M."/>
            <person name="Suzuki R."/>
            <person name="Koshino H."/>
            <person name="Kumano T."/>
            <person name="Panthee S."/>
            <person name="Dairi T."/>
            <person name="Ishikawa J."/>
            <person name="Ikeda H."/>
            <person name="Sakaki Y."/>
            <person name="Osada H."/>
        </authorList>
    </citation>
    <scope>NUCLEOTIDE SEQUENCE [LARGE SCALE GENOMIC DNA]</scope>
    <source>
        <strain evidence="3">SN-593</strain>
    </source>
</reference>
<evidence type="ECO:0008006" key="5">
    <source>
        <dbReference type="Google" id="ProtNLM"/>
    </source>
</evidence>
<keyword evidence="2" id="KW-0812">Transmembrane</keyword>
<feature type="transmembrane region" description="Helical" evidence="2">
    <location>
        <begin position="217"/>
        <end position="239"/>
    </location>
</feature>
<accession>A0A7U3UXS4</accession>
<gene>
    <name evidence="3" type="ORF">RVR_7771</name>
</gene>
<feature type="compositionally biased region" description="Basic residues" evidence="1">
    <location>
        <begin position="24"/>
        <end position="33"/>
    </location>
</feature>
<evidence type="ECO:0000256" key="2">
    <source>
        <dbReference type="SAM" id="Phobius"/>
    </source>
</evidence>
<dbReference type="KEGG" id="arev:RVR_7771"/>
<organism evidence="3 4">
    <name type="scientific">Actinacidiphila reveromycinica</name>
    <dbReference type="NCBI Taxonomy" id="659352"/>
    <lineage>
        <taxon>Bacteria</taxon>
        <taxon>Bacillati</taxon>
        <taxon>Actinomycetota</taxon>
        <taxon>Actinomycetes</taxon>
        <taxon>Kitasatosporales</taxon>
        <taxon>Streptomycetaceae</taxon>
        <taxon>Actinacidiphila</taxon>
    </lineage>
</organism>
<feature type="transmembrane region" description="Helical" evidence="2">
    <location>
        <begin position="176"/>
        <end position="196"/>
    </location>
</feature>
<feature type="compositionally biased region" description="Low complexity" evidence="1">
    <location>
        <begin position="77"/>
        <end position="91"/>
    </location>
</feature>
<protein>
    <recommendedName>
        <fullName evidence="5">Transmembrane protein</fullName>
    </recommendedName>
</protein>
<reference evidence="3" key="2">
    <citation type="journal article" date="2011" name="J. Antibiot.">
        <title>Furaquinocins I and J: novel polyketide isoprenoid hybrid compounds from Streptomyces reveromyceticus SN-593.</title>
        <authorList>
            <person name="Panthee S."/>
            <person name="Takahashi S."/>
            <person name="Takagi H."/>
            <person name="Nogawa T."/>
            <person name="Oowada E."/>
            <person name="Uramoto M."/>
            <person name="Osada H."/>
        </authorList>
    </citation>
    <scope>NUCLEOTIDE SEQUENCE [LARGE SCALE GENOMIC DNA]</scope>
    <source>
        <strain evidence="3">SN-593</strain>
    </source>
</reference>
<reference evidence="3" key="4">
    <citation type="journal article" date="2020" name="Sci. Rep.">
        <title>beta-carboline chemical signals induce reveromycin production through a LuxR family regulator in Streptomyces sp. SN-593.</title>
        <authorList>
            <person name="Panthee S."/>
            <person name="Kito N."/>
            <person name="Hayashi T."/>
            <person name="Shimizu T."/>
            <person name="Ishikawa J."/>
            <person name="Hamamoto H."/>
            <person name="Osada H."/>
            <person name="Takahashi S."/>
        </authorList>
    </citation>
    <scope>NUCLEOTIDE SEQUENCE [LARGE SCALE GENOMIC DNA]</scope>
    <source>
        <strain evidence="3">SN-593</strain>
    </source>
</reference>
<feature type="region of interest" description="Disordered" evidence="1">
    <location>
        <begin position="1"/>
        <end position="91"/>
    </location>
</feature>